<feature type="chain" id="PRO_5020847649" evidence="3">
    <location>
        <begin position="24"/>
        <end position="1023"/>
    </location>
</feature>
<evidence type="ECO:0000256" key="1">
    <source>
        <dbReference type="ARBA" id="ARBA00022729"/>
    </source>
</evidence>
<dbReference type="Proteomes" id="UP000307602">
    <property type="component" value="Unassembled WGS sequence"/>
</dbReference>
<evidence type="ECO:0000256" key="3">
    <source>
        <dbReference type="SAM" id="SignalP"/>
    </source>
</evidence>
<dbReference type="OrthoDB" id="9764953at2"/>
<dbReference type="Gene3D" id="3.40.50.1820">
    <property type="entry name" value="alpha/beta hydrolase"/>
    <property type="match status" value="1"/>
</dbReference>
<dbReference type="SUPFAM" id="SSF53474">
    <property type="entry name" value="alpha/beta-Hydrolases"/>
    <property type="match status" value="1"/>
</dbReference>
<protein>
    <submittedName>
        <fullName evidence="4">Uncharacterized protein</fullName>
    </submittedName>
</protein>
<proteinExistence type="predicted"/>
<keyword evidence="5" id="KW-1185">Reference proteome</keyword>
<dbReference type="EMBL" id="SRSO01000007">
    <property type="protein sequence ID" value="TGV03424.1"/>
    <property type="molecule type" value="Genomic_DNA"/>
</dbReference>
<feature type="signal peptide" evidence="3">
    <location>
        <begin position="1"/>
        <end position="23"/>
    </location>
</feature>
<keyword evidence="2" id="KW-0378">Hydrolase</keyword>
<dbReference type="Pfam" id="PF10503">
    <property type="entry name" value="Esterase_PHB"/>
    <property type="match status" value="1"/>
</dbReference>
<name>A0A4V3P505_9FLAO</name>
<sequence>MANVNFKIACFFFLILMCFFQSCLNNRDIPINKIDRLSEDNDYIITDWQITGPFYSDTLFSSEIKKPDYYPLKSRGIVEESKLNSKLIVGLNNSERDASSHGSNNYTNSRYHNEQGYVDFGNYFKLNKTAVTYMSCFINSHIEQDVVFMVGAADGYKMFLNGDSICNSYNLRNFVPYSDIVHAKLKKGNNLLIIKLINTRKTWMKTDYNKQWKFNCKLTNSDRYYSFYQKIKNDYLKFLVVPKFYPLELQDVFDSMNPAHKISLFDPHRKRIGSDSSNLGVKEFKLPSSMKPGLYEAEIYTKKDTFSQQFYYGDLKNGIENLLEQANNIIKNTSDVKLKINLQALVKRHQLIEDHYTDRKGIHIETSEDGINYSTLTKSLIVPTRWLNLNHKNFLRLSPIADKSSKISEISFYTEGRSSSRINPKRVSDTIRFSEITDNNDDTFTVLRKKEAPLVIEFDSHKKPLFARIIPDQQWHVLEKKYLFIYSELYDILDKLKKEEEPFKDVSGNHIRSFISRIDNKPQHYFIQTPKEDILKQKKMPLIVQCRFYEKQHLDFLKSVFVSNIEVIDLYSYWLNENKCIMVTPSGRTYSKAIQTPIAEADVLAVIEEVKKDYNIDASRIYLYGICSGSKLALSLASKYPDKFAAVGIASGAFKTRVDNKWEQFNLPATMTSNVYNLPVYAFNIESDNHSPIEIMKTYVDEARKNEIEIDFDVYKNHHLKAFPFWYRPTNVLSSFQNKTLSIPKKIIYETAYYKYNKAYWISVFPEKTGDKGTIKAIAKGNNITVDADKIKKFSILTNEAPIDKNKKLIISLNGESKIYMPPYPKELTIWLSDKNLDTIAQKNEFTEGPIIDIFRNHFILIKGSLGSKSQRISEDSLANKFINIWENSYYVKPELKTDYEVMDTDIQSSNLILLGNQYTNKIFKAIYKQTPLKVEKDYIELDGRKFKGNALGYYMVYPNPLNPKKYMVLIGGNDLSKVTLDKRNLAEDGFFDYEIFNYRYRIAEIIDKGYFNQYWKLSNKNK</sequence>
<keyword evidence="1 3" id="KW-0732">Signal</keyword>
<comment type="caution">
    <text evidence="4">The sequence shown here is derived from an EMBL/GenBank/DDBJ whole genome shotgun (WGS) entry which is preliminary data.</text>
</comment>
<evidence type="ECO:0000313" key="5">
    <source>
        <dbReference type="Proteomes" id="UP000307602"/>
    </source>
</evidence>
<evidence type="ECO:0000256" key="2">
    <source>
        <dbReference type="ARBA" id="ARBA00022801"/>
    </source>
</evidence>
<dbReference type="GO" id="GO:0005576">
    <property type="term" value="C:extracellular region"/>
    <property type="evidence" value="ECO:0007669"/>
    <property type="project" value="InterPro"/>
</dbReference>
<dbReference type="AlphaFoldDB" id="A0A4V3P505"/>
<dbReference type="RefSeq" id="WP_135876478.1">
    <property type="nucleotide sequence ID" value="NZ_SRSO01000007.1"/>
</dbReference>
<dbReference type="InterPro" id="IPR029058">
    <property type="entry name" value="AB_hydrolase_fold"/>
</dbReference>
<accession>A0A4V3P505</accession>
<dbReference type="PROSITE" id="PS51257">
    <property type="entry name" value="PROKAR_LIPOPROTEIN"/>
    <property type="match status" value="1"/>
</dbReference>
<reference evidence="4 5" key="1">
    <citation type="submission" date="2019-04" db="EMBL/GenBank/DDBJ databases">
        <authorList>
            <person name="Liu A."/>
        </authorList>
    </citation>
    <scope>NUCLEOTIDE SEQUENCE [LARGE SCALE GENOMIC DNA]</scope>
    <source>
        <strain evidence="4 5">RZ03</strain>
    </source>
</reference>
<dbReference type="InterPro" id="IPR010126">
    <property type="entry name" value="Esterase_phb"/>
</dbReference>
<gene>
    <name evidence="4" type="ORF">EM932_07060</name>
</gene>
<dbReference type="GO" id="GO:0016787">
    <property type="term" value="F:hydrolase activity"/>
    <property type="evidence" value="ECO:0007669"/>
    <property type="project" value="UniProtKB-KW"/>
</dbReference>
<organism evidence="4 5">
    <name type="scientific">Flavivirga rizhaonensis</name>
    <dbReference type="NCBI Taxonomy" id="2559571"/>
    <lineage>
        <taxon>Bacteria</taxon>
        <taxon>Pseudomonadati</taxon>
        <taxon>Bacteroidota</taxon>
        <taxon>Flavobacteriia</taxon>
        <taxon>Flavobacteriales</taxon>
        <taxon>Flavobacteriaceae</taxon>
        <taxon>Flavivirga</taxon>
    </lineage>
</organism>
<evidence type="ECO:0000313" key="4">
    <source>
        <dbReference type="EMBL" id="TGV03424.1"/>
    </source>
</evidence>